<dbReference type="Proteomes" id="UP000509441">
    <property type="component" value="Chromosome"/>
</dbReference>
<keyword evidence="4" id="KW-1185">Reference proteome</keyword>
<proteinExistence type="predicted"/>
<accession>A0A7D5R876</accession>
<feature type="region of interest" description="Disordered" evidence="2">
    <location>
        <begin position="1"/>
        <end position="43"/>
    </location>
</feature>
<dbReference type="KEGG" id="nox:C5F49_01410"/>
<sequence length="267" mass="29569">MSEEKKESKVEAKSTDDSTSKKSSTDETVSLESKATEKAISKTEVADVAVEEAEIVVKDAIDEVKVAQVKVAEEATSKAEAAAKAVEEAEMAVKEALAKANAAKAEAEAAAEEEYKAIAAEVKADAAAKSDYTFKRQGEEIFRRDMGEPEFWLDKKDRFPRPILSADEQESLTRIAEIPQDQTPAYVPQHVLSPEFAGVSNYERGVGSFLEEMKQKLEQLKNNPDPDEKEIKETENQIIYLESLHENFYLGMNVFRTAKGGRDKIKA</sequence>
<evidence type="ECO:0000256" key="2">
    <source>
        <dbReference type="SAM" id="MobiDB-lite"/>
    </source>
</evidence>
<feature type="coiled-coil region" evidence="1">
    <location>
        <begin position="50"/>
        <end position="117"/>
    </location>
</feature>
<dbReference type="OrthoDB" id="10149at2157"/>
<dbReference type="AlphaFoldDB" id="A0A7D5R876"/>
<evidence type="ECO:0000256" key="1">
    <source>
        <dbReference type="SAM" id="Coils"/>
    </source>
</evidence>
<reference evidence="3 4" key="1">
    <citation type="submission" date="2018-02" db="EMBL/GenBank/DDBJ databases">
        <title>Complete genome of Nitrosopumilus oxyclinae HCE1.</title>
        <authorList>
            <person name="Qin W."/>
            <person name="Zheng Y."/>
            <person name="Stahl D.A."/>
        </authorList>
    </citation>
    <scope>NUCLEOTIDE SEQUENCE [LARGE SCALE GENOMIC DNA]</scope>
    <source>
        <strain evidence="3 4">HCE1</strain>
    </source>
</reference>
<evidence type="ECO:0000313" key="4">
    <source>
        <dbReference type="Proteomes" id="UP000509441"/>
    </source>
</evidence>
<gene>
    <name evidence="3" type="ORF">C5F49_01410</name>
</gene>
<dbReference type="RefSeq" id="WP_179362996.1">
    <property type="nucleotide sequence ID" value="NZ_CP026994.1"/>
</dbReference>
<evidence type="ECO:0000313" key="3">
    <source>
        <dbReference type="EMBL" id="QLH04122.1"/>
    </source>
</evidence>
<feature type="compositionally biased region" description="Basic and acidic residues" evidence="2">
    <location>
        <begin position="1"/>
        <end position="25"/>
    </location>
</feature>
<dbReference type="GeneID" id="56060564"/>
<feature type="compositionally biased region" description="Basic and acidic residues" evidence="2">
    <location>
        <begin position="34"/>
        <end position="43"/>
    </location>
</feature>
<name>A0A7D5R876_9ARCH</name>
<keyword evidence="1" id="KW-0175">Coiled coil</keyword>
<dbReference type="EMBL" id="CP026994">
    <property type="protein sequence ID" value="QLH04122.1"/>
    <property type="molecule type" value="Genomic_DNA"/>
</dbReference>
<protein>
    <submittedName>
        <fullName evidence="3">Uncharacterized protein</fullName>
    </submittedName>
</protein>
<organism evidence="3 4">
    <name type="scientific">Nitrosopumilus oxyclinae</name>
    <dbReference type="NCBI Taxonomy" id="1959104"/>
    <lineage>
        <taxon>Archaea</taxon>
        <taxon>Nitrososphaerota</taxon>
        <taxon>Nitrososphaeria</taxon>
        <taxon>Nitrosopumilales</taxon>
        <taxon>Nitrosopumilaceae</taxon>
        <taxon>Nitrosopumilus</taxon>
    </lineage>
</organism>